<feature type="transmembrane region" description="Helical" evidence="7">
    <location>
        <begin position="424"/>
        <end position="443"/>
    </location>
</feature>
<dbReference type="SUPFAM" id="SSF103473">
    <property type="entry name" value="MFS general substrate transporter"/>
    <property type="match status" value="1"/>
</dbReference>
<proteinExistence type="predicted"/>
<evidence type="ECO:0000256" key="5">
    <source>
        <dbReference type="ARBA" id="ARBA00023136"/>
    </source>
</evidence>
<feature type="region of interest" description="Disordered" evidence="6">
    <location>
        <begin position="1"/>
        <end position="25"/>
    </location>
</feature>
<keyword evidence="2" id="KW-0813">Transport</keyword>
<keyword evidence="4 7" id="KW-1133">Transmembrane helix</keyword>
<evidence type="ECO:0000313" key="9">
    <source>
        <dbReference type="Proteomes" id="UP000224006"/>
    </source>
</evidence>
<dbReference type="InterPro" id="IPR052983">
    <property type="entry name" value="MFS_Riboflavin_Transporter"/>
</dbReference>
<dbReference type="PANTHER" id="PTHR43385">
    <property type="entry name" value="RIBOFLAVIN TRANSPORTER RIBJ"/>
    <property type="match status" value="1"/>
</dbReference>
<accession>A0A2A9MQU4</accession>
<dbReference type="GO" id="GO:0016020">
    <property type="term" value="C:membrane"/>
    <property type="evidence" value="ECO:0007669"/>
    <property type="project" value="UniProtKB-SubCell"/>
</dbReference>
<evidence type="ECO:0000256" key="6">
    <source>
        <dbReference type="SAM" id="MobiDB-lite"/>
    </source>
</evidence>
<keyword evidence="3 7" id="KW-0812">Transmembrane</keyword>
<feature type="transmembrane region" description="Helical" evidence="7">
    <location>
        <begin position="391"/>
        <end position="412"/>
    </location>
</feature>
<evidence type="ECO:0000256" key="3">
    <source>
        <dbReference type="ARBA" id="ARBA00022692"/>
    </source>
</evidence>
<dbReference type="GeneID" id="40305886"/>
<dbReference type="InterPro" id="IPR036259">
    <property type="entry name" value="MFS_trans_sf"/>
</dbReference>
<sequence length="561" mass="58815">MGTPQSPSFPRQQRSAAARGSAPPLAASARSAPVLPLFPSSAAAKGSGAGKRDLRGYFSVLGGVFVHLCLGTVYTWGTLAVYVISYMRFLQMQRAGVLPPTSLLHDGQAGAAPEASAATPDPSIVASESLVRLSDAAWILASQFAGMTVAMPLGGKLQRTLGPCRTVIFGGALMSAAVGVAPFLLHSYYLFVSVFGVVQGLGLGLAYTAPLICGLTWFPHKKGIVSGVISAGFGTGALLFSPLQAAFLNPLNIPPSQAPYPSHPAELYYDGKDPEQLAILLRVPPLLKRLSFCYLLLLAAGAALLHLPARELPGGFPSSAGAAAAAREPDGIAQDMVRDIEEGKMSMSVPEALCSGSFWSLWLLFFLNGLAICFTATFWRLLAVDRKTRMYILSETQLALVGAGASACNALGRLAWGHVADRKGFQTSLLCLSALWSGLLFFLPNAAPRGGLFYALAVCGSFFCLGGNFSVFPSAVASIFGRDAVGHLYGFVFASQLASSLGFAYLTQRVAQSLGTDGLCTLMGLFTALTSLSIFCLPAVSPSGERPGGSRRPFHSQQKTA</sequence>
<feature type="transmembrane region" description="Helical" evidence="7">
    <location>
        <begin position="452"/>
        <end position="476"/>
    </location>
</feature>
<evidence type="ECO:0000256" key="1">
    <source>
        <dbReference type="ARBA" id="ARBA00004141"/>
    </source>
</evidence>
<keyword evidence="5 7" id="KW-0472">Membrane</keyword>
<feature type="transmembrane region" description="Helical" evidence="7">
    <location>
        <begin position="57"/>
        <end position="84"/>
    </location>
</feature>
<feature type="transmembrane region" description="Helical" evidence="7">
    <location>
        <begin position="519"/>
        <end position="540"/>
    </location>
</feature>
<dbReference type="KEGG" id="bbes:BESB_008240"/>
<dbReference type="EMBL" id="NWUJ01000001">
    <property type="protein sequence ID" value="PFH38482.1"/>
    <property type="molecule type" value="Genomic_DNA"/>
</dbReference>
<dbReference type="Gene3D" id="1.20.1250.20">
    <property type="entry name" value="MFS general substrate transporter like domains"/>
    <property type="match status" value="2"/>
</dbReference>
<dbReference type="VEuPathDB" id="ToxoDB:BESB_008240"/>
<evidence type="ECO:0000256" key="2">
    <source>
        <dbReference type="ARBA" id="ARBA00022448"/>
    </source>
</evidence>
<comment type="caution">
    <text evidence="8">The sequence shown here is derived from an EMBL/GenBank/DDBJ whole genome shotgun (WGS) entry which is preliminary data.</text>
</comment>
<protein>
    <submittedName>
        <fullName evidence="8">Transporter, major facilitator family protein</fullName>
    </submittedName>
</protein>
<feature type="transmembrane region" description="Helical" evidence="7">
    <location>
        <begin position="197"/>
        <end position="218"/>
    </location>
</feature>
<gene>
    <name evidence="8" type="ORF">BESB_008240</name>
</gene>
<evidence type="ECO:0000256" key="7">
    <source>
        <dbReference type="SAM" id="Phobius"/>
    </source>
</evidence>
<keyword evidence="9" id="KW-1185">Reference proteome</keyword>
<feature type="region of interest" description="Disordered" evidence="6">
    <location>
        <begin position="542"/>
        <end position="561"/>
    </location>
</feature>
<dbReference type="STRING" id="94643.A0A2A9MQU4"/>
<dbReference type="OrthoDB" id="410267at2759"/>
<feature type="transmembrane region" description="Helical" evidence="7">
    <location>
        <begin position="359"/>
        <end position="379"/>
    </location>
</feature>
<name>A0A2A9MQU4_BESBE</name>
<dbReference type="AlphaFoldDB" id="A0A2A9MQU4"/>
<feature type="compositionally biased region" description="Low complexity" evidence="6">
    <location>
        <begin position="10"/>
        <end position="25"/>
    </location>
</feature>
<evidence type="ECO:0000313" key="8">
    <source>
        <dbReference type="EMBL" id="PFH38482.1"/>
    </source>
</evidence>
<dbReference type="RefSeq" id="XP_029222491.1">
    <property type="nucleotide sequence ID" value="XM_029359578.1"/>
</dbReference>
<reference evidence="8 9" key="1">
    <citation type="submission" date="2017-09" db="EMBL/GenBank/DDBJ databases">
        <title>Genome sequencing of Besnoitia besnoiti strain Bb-Ger1.</title>
        <authorList>
            <person name="Schares G."/>
            <person name="Venepally P."/>
            <person name="Lorenzi H.A."/>
        </authorList>
    </citation>
    <scope>NUCLEOTIDE SEQUENCE [LARGE SCALE GENOMIC DNA]</scope>
    <source>
        <strain evidence="8 9">Bb-Ger1</strain>
    </source>
</reference>
<feature type="transmembrane region" description="Helical" evidence="7">
    <location>
        <begin position="167"/>
        <end position="191"/>
    </location>
</feature>
<organism evidence="8 9">
    <name type="scientific">Besnoitia besnoiti</name>
    <name type="common">Apicomplexan protozoan</name>
    <dbReference type="NCBI Taxonomy" id="94643"/>
    <lineage>
        <taxon>Eukaryota</taxon>
        <taxon>Sar</taxon>
        <taxon>Alveolata</taxon>
        <taxon>Apicomplexa</taxon>
        <taxon>Conoidasida</taxon>
        <taxon>Coccidia</taxon>
        <taxon>Eucoccidiorida</taxon>
        <taxon>Eimeriorina</taxon>
        <taxon>Sarcocystidae</taxon>
        <taxon>Besnoitia</taxon>
    </lineage>
</organism>
<dbReference type="PANTHER" id="PTHR43385:SF1">
    <property type="entry name" value="RIBOFLAVIN TRANSPORTER RIBJ"/>
    <property type="match status" value="1"/>
</dbReference>
<feature type="transmembrane region" description="Helical" evidence="7">
    <location>
        <begin position="488"/>
        <end position="507"/>
    </location>
</feature>
<dbReference type="Proteomes" id="UP000224006">
    <property type="component" value="Chromosome I"/>
</dbReference>
<comment type="subcellular location">
    <subcellularLocation>
        <location evidence="1">Membrane</location>
        <topology evidence="1">Multi-pass membrane protein</topology>
    </subcellularLocation>
</comment>
<evidence type="ECO:0000256" key="4">
    <source>
        <dbReference type="ARBA" id="ARBA00022989"/>
    </source>
</evidence>